<name>A0A6A7Y7K3_9HYPH</name>
<evidence type="ECO:0000313" key="5">
    <source>
        <dbReference type="EMBL" id="MQT14685.1"/>
    </source>
</evidence>
<dbReference type="InterPro" id="IPR009057">
    <property type="entry name" value="Homeodomain-like_sf"/>
</dbReference>
<proteinExistence type="predicted"/>
<evidence type="ECO:0000256" key="3">
    <source>
        <dbReference type="ARBA" id="ARBA00023163"/>
    </source>
</evidence>
<reference evidence="5 6" key="1">
    <citation type="submission" date="2019-09" db="EMBL/GenBank/DDBJ databases">
        <title>Segnochrobactrum spirostomi gen. nov., sp. nov., isolated from the ciliate Spirostomum cf. yagiui and description of a novel family, Segnochrobactraceae fam. nov. within the order Rhizobiales of the class Alphaproteobacteria.</title>
        <authorList>
            <person name="Akter S."/>
            <person name="Shazib S.U.A."/>
            <person name="Shin M.K."/>
        </authorList>
    </citation>
    <scope>NUCLEOTIDE SEQUENCE [LARGE SCALE GENOMIC DNA]</scope>
    <source>
        <strain evidence="5 6">Sp-1</strain>
    </source>
</reference>
<evidence type="ECO:0000313" key="6">
    <source>
        <dbReference type="Proteomes" id="UP000332515"/>
    </source>
</evidence>
<comment type="caution">
    <text evidence="5">The sequence shown here is derived from an EMBL/GenBank/DDBJ whole genome shotgun (WGS) entry which is preliminary data.</text>
</comment>
<dbReference type="RefSeq" id="WP_153487539.1">
    <property type="nucleotide sequence ID" value="NZ_VWNA01000002.1"/>
</dbReference>
<dbReference type="SMART" id="SM00342">
    <property type="entry name" value="HTH_ARAC"/>
    <property type="match status" value="1"/>
</dbReference>
<dbReference type="Proteomes" id="UP000332515">
    <property type="component" value="Unassembled WGS sequence"/>
</dbReference>
<evidence type="ECO:0000256" key="2">
    <source>
        <dbReference type="ARBA" id="ARBA00023125"/>
    </source>
</evidence>
<dbReference type="Gene3D" id="1.10.10.60">
    <property type="entry name" value="Homeodomain-like"/>
    <property type="match status" value="1"/>
</dbReference>
<feature type="domain" description="HTH araC/xylS-type" evidence="4">
    <location>
        <begin position="226"/>
        <end position="324"/>
    </location>
</feature>
<dbReference type="GO" id="GO:0003700">
    <property type="term" value="F:DNA-binding transcription factor activity"/>
    <property type="evidence" value="ECO:0007669"/>
    <property type="project" value="InterPro"/>
</dbReference>
<keyword evidence="6" id="KW-1185">Reference proteome</keyword>
<accession>A0A6A7Y7K3</accession>
<dbReference type="PROSITE" id="PS01124">
    <property type="entry name" value="HTH_ARAC_FAMILY_2"/>
    <property type="match status" value="1"/>
</dbReference>
<dbReference type="AlphaFoldDB" id="A0A6A7Y7K3"/>
<sequence length="333" mass="36529">MDLGAVEGAETGIPSESRWSLPNGYDCLAAPPEAAGLPGEVGDVDYLQFSPRPGLEVYTFAATIRSPVTLSYEVQTGDPYLWLALNFSGQNEYHHGSSSNGGVEADSFYCAMLRDPMTSFFYPPARHRAAGLAFTPQRLRDMLQGQSPGRVFESFLAGEFDPAIIASRPTALLRSLSEQICNHPYQGVMQALFLEAKAFEMLAEILRLLNDTDPPYDRGRGRRAALAAREIFMANLADPPRIVDVARQVGLSHRRLNEVFRDVFGASPLQCLVRWRLDLAQHLLATGGMSVKQVAHQIGYAHASNFSLAFTRRFGHPPTGAPDAEAAFERTIA</sequence>
<dbReference type="InterPro" id="IPR018062">
    <property type="entry name" value="HTH_AraC-typ_CS"/>
</dbReference>
<dbReference type="GO" id="GO:0043565">
    <property type="term" value="F:sequence-specific DNA binding"/>
    <property type="evidence" value="ECO:0007669"/>
    <property type="project" value="InterPro"/>
</dbReference>
<evidence type="ECO:0000259" key="4">
    <source>
        <dbReference type="PROSITE" id="PS01124"/>
    </source>
</evidence>
<keyword evidence="2" id="KW-0238">DNA-binding</keyword>
<dbReference type="Pfam" id="PF12833">
    <property type="entry name" value="HTH_18"/>
    <property type="match status" value="1"/>
</dbReference>
<dbReference type="InterPro" id="IPR018060">
    <property type="entry name" value="HTH_AraC"/>
</dbReference>
<dbReference type="SUPFAM" id="SSF46689">
    <property type="entry name" value="Homeodomain-like"/>
    <property type="match status" value="2"/>
</dbReference>
<dbReference type="PANTHER" id="PTHR47893:SF1">
    <property type="entry name" value="REGULATORY PROTEIN PCHR"/>
    <property type="match status" value="1"/>
</dbReference>
<protein>
    <submittedName>
        <fullName evidence="5">Helix-turn-helix transcriptional regulator</fullName>
    </submittedName>
</protein>
<gene>
    <name evidence="5" type="ORF">F0357_18895</name>
</gene>
<organism evidence="5 6">
    <name type="scientific">Segnochrobactrum spirostomi</name>
    <dbReference type="NCBI Taxonomy" id="2608987"/>
    <lineage>
        <taxon>Bacteria</taxon>
        <taxon>Pseudomonadati</taxon>
        <taxon>Pseudomonadota</taxon>
        <taxon>Alphaproteobacteria</taxon>
        <taxon>Hyphomicrobiales</taxon>
        <taxon>Segnochrobactraceae</taxon>
        <taxon>Segnochrobactrum</taxon>
    </lineage>
</organism>
<keyword evidence="3" id="KW-0804">Transcription</keyword>
<dbReference type="InterPro" id="IPR053142">
    <property type="entry name" value="PchR_regulatory_protein"/>
</dbReference>
<dbReference type="EMBL" id="VWNA01000002">
    <property type="protein sequence ID" value="MQT14685.1"/>
    <property type="molecule type" value="Genomic_DNA"/>
</dbReference>
<dbReference type="PANTHER" id="PTHR47893">
    <property type="entry name" value="REGULATORY PROTEIN PCHR"/>
    <property type="match status" value="1"/>
</dbReference>
<keyword evidence="1" id="KW-0805">Transcription regulation</keyword>
<dbReference type="PROSITE" id="PS00041">
    <property type="entry name" value="HTH_ARAC_FAMILY_1"/>
    <property type="match status" value="1"/>
</dbReference>
<evidence type="ECO:0000256" key="1">
    <source>
        <dbReference type="ARBA" id="ARBA00023015"/>
    </source>
</evidence>